<sequence>MRFAAAFALLSAASLAAAQTTTAAGSSPTGSSSECQAQNIVDACRAGIETQIEKCEGTDWICLCDNYSNLLTCYNNCPDSNERPPVQNQVTQYCNAAAPLSSASLASAKSAMKTAPVVSSTATQASATGSSTATGTGAAASSFNTGAASAIIAPTRGALRPRMFCPVRLRAVQGRVPRKNSREDSSTSSRTHPQTEFVVCAIMAPARMANTSLAVFRRSVRKMLRESVRSIHGAERAELPNAMPSSLGPSAFPNPSFANDSSRCHAPAQRQRAPAAATLHVVSLLWPDSPRRAPFLRQYSGVRPPGPLIAPRLTPRCAVSRP</sequence>
<dbReference type="RefSeq" id="XP_033691613.1">
    <property type="nucleotide sequence ID" value="XM_033826391.1"/>
</dbReference>
<feature type="chain" id="PRO_5025523572" description="Extracellular membrane protein CFEM domain-containing protein" evidence="1">
    <location>
        <begin position="19"/>
        <end position="322"/>
    </location>
</feature>
<dbReference type="OrthoDB" id="2507140at2759"/>
<dbReference type="AlphaFoldDB" id="A0A6A6J1K8"/>
<evidence type="ECO:0008006" key="4">
    <source>
        <dbReference type="Google" id="ProtNLM"/>
    </source>
</evidence>
<accession>A0A6A6J1K8</accession>
<proteinExistence type="predicted"/>
<dbReference type="Proteomes" id="UP000800094">
    <property type="component" value="Unassembled WGS sequence"/>
</dbReference>
<keyword evidence="3" id="KW-1185">Reference proteome</keyword>
<reference evidence="2" key="1">
    <citation type="journal article" date="2020" name="Stud. Mycol.">
        <title>101 Dothideomycetes genomes: a test case for predicting lifestyles and emergence of pathogens.</title>
        <authorList>
            <person name="Haridas S."/>
            <person name="Albert R."/>
            <person name="Binder M."/>
            <person name="Bloem J."/>
            <person name="Labutti K."/>
            <person name="Salamov A."/>
            <person name="Andreopoulos B."/>
            <person name="Baker S."/>
            <person name="Barry K."/>
            <person name="Bills G."/>
            <person name="Bluhm B."/>
            <person name="Cannon C."/>
            <person name="Castanera R."/>
            <person name="Culley D."/>
            <person name="Daum C."/>
            <person name="Ezra D."/>
            <person name="Gonzalez J."/>
            <person name="Henrissat B."/>
            <person name="Kuo A."/>
            <person name="Liang C."/>
            <person name="Lipzen A."/>
            <person name="Lutzoni F."/>
            <person name="Magnuson J."/>
            <person name="Mondo S."/>
            <person name="Nolan M."/>
            <person name="Ohm R."/>
            <person name="Pangilinan J."/>
            <person name="Park H.-J."/>
            <person name="Ramirez L."/>
            <person name="Alfaro M."/>
            <person name="Sun H."/>
            <person name="Tritt A."/>
            <person name="Yoshinaga Y."/>
            <person name="Zwiers L.-H."/>
            <person name="Turgeon B."/>
            <person name="Goodwin S."/>
            <person name="Spatafora J."/>
            <person name="Crous P."/>
            <person name="Grigoriev I."/>
        </authorList>
    </citation>
    <scope>NUCLEOTIDE SEQUENCE</scope>
    <source>
        <strain evidence="2">CBS 122368</strain>
    </source>
</reference>
<organism evidence="2 3">
    <name type="scientific">Trematosphaeria pertusa</name>
    <dbReference type="NCBI Taxonomy" id="390896"/>
    <lineage>
        <taxon>Eukaryota</taxon>
        <taxon>Fungi</taxon>
        <taxon>Dikarya</taxon>
        <taxon>Ascomycota</taxon>
        <taxon>Pezizomycotina</taxon>
        <taxon>Dothideomycetes</taxon>
        <taxon>Pleosporomycetidae</taxon>
        <taxon>Pleosporales</taxon>
        <taxon>Massarineae</taxon>
        <taxon>Trematosphaeriaceae</taxon>
        <taxon>Trematosphaeria</taxon>
    </lineage>
</organism>
<protein>
    <recommendedName>
        <fullName evidence="4">Extracellular membrane protein CFEM domain-containing protein</fullName>
    </recommendedName>
</protein>
<feature type="signal peptide" evidence="1">
    <location>
        <begin position="1"/>
        <end position="18"/>
    </location>
</feature>
<keyword evidence="1" id="KW-0732">Signal</keyword>
<evidence type="ECO:0000313" key="2">
    <source>
        <dbReference type="EMBL" id="KAF2256609.1"/>
    </source>
</evidence>
<evidence type="ECO:0000256" key="1">
    <source>
        <dbReference type="SAM" id="SignalP"/>
    </source>
</evidence>
<dbReference type="GeneID" id="54579721"/>
<dbReference type="EMBL" id="ML987189">
    <property type="protein sequence ID" value="KAF2256609.1"/>
    <property type="molecule type" value="Genomic_DNA"/>
</dbReference>
<name>A0A6A6J1K8_9PLEO</name>
<evidence type="ECO:0000313" key="3">
    <source>
        <dbReference type="Proteomes" id="UP000800094"/>
    </source>
</evidence>
<gene>
    <name evidence="2" type="ORF">BU26DRAFT_499253</name>
</gene>